<reference evidence="6" key="2">
    <citation type="submission" date="2025-08" db="UniProtKB">
        <authorList>
            <consortium name="RefSeq"/>
        </authorList>
    </citation>
    <scope>IDENTIFICATION</scope>
    <source>
        <tissue evidence="6">Leaves</tissue>
    </source>
</reference>
<dbReference type="InterPro" id="IPR011989">
    <property type="entry name" value="ARM-like"/>
</dbReference>
<evidence type="ECO:0000256" key="2">
    <source>
        <dbReference type="PROSITE-ProRule" id="PRU00259"/>
    </source>
</evidence>
<dbReference type="PANTHER" id="PTHR46168:SF1">
    <property type="entry name" value="ARMADILLO REPEAT ONLY 4"/>
    <property type="match status" value="1"/>
</dbReference>
<feature type="region of interest" description="Disordered" evidence="3">
    <location>
        <begin position="384"/>
        <end position="417"/>
    </location>
</feature>
<feature type="region of interest" description="Disordered" evidence="3">
    <location>
        <begin position="1"/>
        <end position="40"/>
    </location>
</feature>
<dbReference type="InterPro" id="IPR016024">
    <property type="entry name" value="ARM-type_fold"/>
</dbReference>
<reference evidence="5" key="1">
    <citation type="journal article" date="2025" name="Foods">
        <title>Unveiling the Microbial Signatures of Arabica Coffee Cherries: Insights into Ripeness Specific Diversity, Functional Traits, and Implications for Quality and Safety.</title>
        <authorList>
            <consortium name="RefSeq"/>
            <person name="Tenea G.N."/>
            <person name="Cifuentes V."/>
            <person name="Reyes P."/>
            <person name="Cevallos-Vallejos M."/>
        </authorList>
    </citation>
    <scope>NUCLEOTIDE SEQUENCE [LARGE SCALE GENOMIC DNA]</scope>
</reference>
<dbReference type="InterPro" id="IPR036537">
    <property type="entry name" value="Adaptor_Cbl_N_dom_sf"/>
</dbReference>
<dbReference type="OrthoDB" id="1683831at2759"/>
<evidence type="ECO:0000313" key="5">
    <source>
        <dbReference type="Proteomes" id="UP001652660"/>
    </source>
</evidence>
<evidence type="ECO:0000256" key="1">
    <source>
        <dbReference type="ARBA" id="ARBA00022737"/>
    </source>
</evidence>
<dbReference type="Gene3D" id="1.25.10.10">
    <property type="entry name" value="Leucine-rich Repeat Variant"/>
    <property type="match status" value="2"/>
</dbReference>
<feature type="compositionally biased region" description="Low complexity" evidence="3">
    <location>
        <begin position="19"/>
        <end position="37"/>
    </location>
</feature>
<evidence type="ECO:0000256" key="3">
    <source>
        <dbReference type="SAM" id="MobiDB-lite"/>
    </source>
</evidence>
<protein>
    <recommendedName>
        <fullName evidence="4">DUF7792 domain-containing protein</fullName>
    </recommendedName>
</protein>
<gene>
    <name evidence="6" type="primary">LOC113719479</name>
</gene>
<dbReference type="Proteomes" id="UP001652660">
    <property type="component" value="Chromosome 11e"/>
</dbReference>
<dbReference type="SMART" id="SM00185">
    <property type="entry name" value="ARM"/>
    <property type="match status" value="4"/>
</dbReference>
<sequence>MTFHRHHHYPPPPPPPPNSNNNQITPPSQSQNHQPHQFIHLPMASKIVKPPPPPPLPAPVKTLDDEKEQSIQELLSYIIFLKERINRAVMEANSFKSECYSLYSLVVDILGKLPNDKLRNDASTGPGKLYERPIRRVMEEVAKQFEKTLALVRKCNRGGVFRRLVSIVSATDFKKLQSMLESSMADITWLLNIFDGGGGIILSLPPIASNDPIISWVWAAIASLYMGQINDKIEAANQLASLAKDNDRNKKYIVEEGGIAPLLKLLKENSSVEAQIAAAMALIHLANDDDRVCVIIKELGVPVIVQVLGDSPMRVQIKLANLVARMAGCSPLAQEDFARENVIKPLVTLLLMDGYMEEASLNVGKQSFHAIVEINKEREKNQLHRPALGSSLSMQSSNGSSRGGHHKKDRENETPEVKLRLKTSCVEALWMLSKGSVLNSRKITETKGLLCLAKLVEKEQGELLYNSLMTIMEITAAAESDADLRRTAFKTNSLAAKAVVDQLLRVIKECDNPTLQISALRAIGSLARTFPSRETRVIGLVVQQLGHRNLDVATEAAIALGKFTCRENFLRAEHTATILEFNGTQPLTRLVQGNERSLLHGYILLCYIGLHARNSEDLEKGNVLQTLALAERQAAVGQHPELKELIAETVTHLNLYLQCCVIQRP</sequence>
<dbReference type="InterPro" id="IPR000225">
    <property type="entry name" value="Armadillo"/>
</dbReference>
<dbReference type="PANTHER" id="PTHR46168">
    <property type="entry name" value="ARMADILLO REPEAT ONLY 4"/>
    <property type="match status" value="1"/>
</dbReference>
<proteinExistence type="predicted"/>
<dbReference type="GeneID" id="113719479"/>
<dbReference type="PROSITE" id="PS50176">
    <property type="entry name" value="ARM_REPEAT"/>
    <property type="match status" value="1"/>
</dbReference>
<dbReference type="Pfam" id="PF25055">
    <property type="entry name" value="DUF7792"/>
    <property type="match status" value="1"/>
</dbReference>
<dbReference type="Gene3D" id="1.20.930.20">
    <property type="entry name" value="Adaptor protein Cbl, N-terminal domain"/>
    <property type="match status" value="1"/>
</dbReference>
<name>A0A6P6VBZ7_COFAR</name>
<evidence type="ECO:0000313" key="6">
    <source>
        <dbReference type="RefSeq" id="XP_027100478.2"/>
    </source>
</evidence>
<dbReference type="GO" id="GO:0007166">
    <property type="term" value="P:cell surface receptor signaling pathway"/>
    <property type="evidence" value="ECO:0007669"/>
    <property type="project" value="InterPro"/>
</dbReference>
<organism evidence="5 6">
    <name type="scientific">Coffea arabica</name>
    <name type="common">Arabian coffee</name>
    <dbReference type="NCBI Taxonomy" id="13443"/>
    <lineage>
        <taxon>Eukaryota</taxon>
        <taxon>Viridiplantae</taxon>
        <taxon>Streptophyta</taxon>
        <taxon>Embryophyta</taxon>
        <taxon>Tracheophyta</taxon>
        <taxon>Spermatophyta</taxon>
        <taxon>Magnoliopsida</taxon>
        <taxon>eudicotyledons</taxon>
        <taxon>Gunneridae</taxon>
        <taxon>Pentapetalae</taxon>
        <taxon>asterids</taxon>
        <taxon>lamiids</taxon>
        <taxon>Gentianales</taxon>
        <taxon>Rubiaceae</taxon>
        <taxon>Ixoroideae</taxon>
        <taxon>Gardenieae complex</taxon>
        <taxon>Bertiereae - Coffeeae clade</taxon>
        <taxon>Coffeeae</taxon>
        <taxon>Coffea</taxon>
    </lineage>
</organism>
<dbReference type="RefSeq" id="XP_027100478.2">
    <property type="nucleotide sequence ID" value="XM_027244677.2"/>
</dbReference>
<feature type="domain" description="DUF7792" evidence="4">
    <location>
        <begin position="72"/>
        <end position="195"/>
    </location>
</feature>
<dbReference type="InterPro" id="IPR056694">
    <property type="entry name" value="DUF7792"/>
</dbReference>
<keyword evidence="5" id="KW-1185">Reference proteome</keyword>
<dbReference type="SUPFAM" id="SSF48371">
    <property type="entry name" value="ARM repeat"/>
    <property type="match status" value="1"/>
</dbReference>
<dbReference type="Pfam" id="PF00514">
    <property type="entry name" value="Arm"/>
    <property type="match status" value="1"/>
</dbReference>
<evidence type="ECO:0000259" key="4">
    <source>
        <dbReference type="Pfam" id="PF25055"/>
    </source>
</evidence>
<keyword evidence="1" id="KW-0677">Repeat</keyword>
<feature type="compositionally biased region" description="Low complexity" evidence="3">
    <location>
        <begin position="389"/>
        <end position="400"/>
    </location>
</feature>
<accession>A0A6P6VBZ7</accession>
<dbReference type="AlphaFoldDB" id="A0A6P6VBZ7"/>
<feature type="repeat" description="ARM" evidence="2">
    <location>
        <begin position="257"/>
        <end position="300"/>
    </location>
</feature>